<dbReference type="FunFam" id="3.40.50.300:FF:001440">
    <property type="entry name" value="ATPase, AAA family protein"/>
    <property type="match status" value="1"/>
</dbReference>
<dbReference type="InterPro" id="IPR003959">
    <property type="entry name" value="ATPase_AAA_core"/>
</dbReference>
<dbReference type="InterPro" id="IPR027417">
    <property type="entry name" value="P-loop_NTPase"/>
</dbReference>
<dbReference type="GO" id="GO:0016887">
    <property type="term" value="F:ATP hydrolysis activity"/>
    <property type="evidence" value="ECO:0007669"/>
    <property type="project" value="InterPro"/>
</dbReference>
<dbReference type="EMBL" id="JADGJH010000110">
    <property type="protein sequence ID" value="KAJ3137658.1"/>
    <property type="molecule type" value="Genomic_DNA"/>
</dbReference>
<dbReference type="AlphaFoldDB" id="A0AAD5T847"/>
<dbReference type="Pfam" id="PF00004">
    <property type="entry name" value="AAA"/>
    <property type="match status" value="2"/>
</dbReference>
<dbReference type="SUPFAM" id="SSF52540">
    <property type="entry name" value="P-loop containing nucleoside triphosphate hydrolases"/>
    <property type="match status" value="2"/>
</dbReference>
<dbReference type="GO" id="GO:0005524">
    <property type="term" value="F:ATP binding"/>
    <property type="evidence" value="ECO:0007669"/>
    <property type="project" value="UniProtKB-KW"/>
</dbReference>
<protein>
    <recommendedName>
        <fullName evidence="5">AAA+ ATPase domain-containing protein</fullName>
    </recommendedName>
</protein>
<dbReference type="FunFam" id="3.40.50.300:FF:000012">
    <property type="entry name" value="Transitional endoplasmic reticulum ATPase"/>
    <property type="match status" value="1"/>
</dbReference>
<dbReference type="PROSITE" id="PS00674">
    <property type="entry name" value="AAA"/>
    <property type="match status" value="2"/>
</dbReference>
<dbReference type="InterPro" id="IPR003960">
    <property type="entry name" value="ATPase_AAA_CS"/>
</dbReference>
<dbReference type="InterPro" id="IPR003593">
    <property type="entry name" value="AAA+_ATPase"/>
</dbReference>
<dbReference type="PANTHER" id="PTHR23077">
    <property type="entry name" value="AAA-FAMILY ATPASE"/>
    <property type="match status" value="1"/>
</dbReference>
<feature type="domain" description="AAA+ ATPase" evidence="5">
    <location>
        <begin position="228"/>
        <end position="367"/>
    </location>
</feature>
<dbReference type="FunFam" id="1.10.8.60:FF:000038">
    <property type="entry name" value="spermatogenesis-associated protein 5-like protein 1"/>
    <property type="match status" value="1"/>
</dbReference>
<feature type="region of interest" description="Disordered" evidence="4">
    <location>
        <begin position="723"/>
        <end position="750"/>
    </location>
</feature>
<dbReference type="InterPro" id="IPR041569">
    <property type="entry name" value="AAA_lid_3"/>
</dbReference>
<name>A0AAD5T847_9FUNG</name>
<keyword evidence="2" id="KW-0547">Nucleotide-binding</keyword>
<feature type="region of interest" description="Disordered" evidence="4">
    <location>
        <begin position="832"/>
        <end position="857"/>
    </location>
</feature>
<reference evidence="6" key="1">
    <citation type="submission" date="2020-05" db="EMBL/GenBank/DDBJ databases">
        <title>Phylogenomic resolution of chytrid fungi.</title>
        <authorList>
            <person name="Stajich J.E."/>
            <person name="Amses K."/>
            <person name="Simmons R."/>
            <person name="Seto K."/>
            <person name="Myers J."/>
            <person name="Bonds A."/>
            <person name="Quandt C.A."/>
            <person name="Barry K."/>
            <person name="Liu P."/>
            <person name="Grigoriev I."/>
            <person name="Longcore J.E."/>
            <person name="James T.Y."/>
        </authorList>
    </citation>
    <scope>NUCLEOTIDE SEQUENCE</scope>
    <source>
        <strain evidence="6">JEL0513</strain>
    </source>
</reference>
<feature type="compositionally biased region" description="Polar residues" evidence="4">
    <location>
        <begin position="741"/>
        <end position="750"/>
    </location>
</feature>
<comment type="caution">
    <text evidence="6">The sequence shown here is derived from an EMBL/GenBank/DDBJ whole genome shotgun (WGS) entry which is preliminary data.</text>
</comment>
<sequence>MNSVVQIPRHHFAGPGELRIDEIVEMQRVSDALSLNTFASKNNNNTNNTDTTFVAARAWPASISAPCLVEKPRVWRQVPTQQIAQQQQQQQHSSWAITRLPTQPTSAARVTISIVSDSSTIISLGFVFAHAHPSRKRKVAETHSQNDYIKFTRNTIVFLLDNVTLTKTLQSDQKFDSEKELQAQKQQQIRSKHEYIPAGLESAFNSLYDLIMLPLLHSELVKTLNTEYPKGVLLWGPPGVGKTMLVTAVAKCCGTNLITMNGSEIFGTLLGETEERIRAKFDEASSLATKFESCILFIDEIDSIAPNRNESLQTESRMVATLLTLLDGVKSRQKLIVIGATNRPNAIDAALRRPGRLDREIAIDTPNEVARLWILKSLTIDRGMAVDENIDLNAIAVSTNGYVGADLAALCREAAIFCLEHDRERVSQMDFVHALSVTTPSTIRGYSVNVPGNLTWDSVGGLDNVKLKLKQCVEWPITRRDVFLRLGLKPPRGVLLYGPPGCSKTTLVKIIACTSNATFLSINGATLYSPFVGDSEASVRALFQRARLSSPSVIFFDEIDAIVGSRDLSGVGDRGSRDTIQESVLSTLLNEMDGIEAVNDVLVVGATNRPDMIDAALMRPGRFDKIIYVPPPNEEARLKILEIYSKCMPMSGNINLSSIAKRTSRFTGADLESLCREAAFAALRESQGAGTVEMHHFEDALFNSVKPSLSWDMIKQYEGLSSSSSLSRNSVSKIKSETRDSVTSASTTANHTCPVCSSIREEKKSGNSITSTSWWSLSNRSNKVEDLNANKNALASSSDVGDLEEARGSIATLDEAVSRAPWAKRVLGSLKTERKSKSNENNIDGKDLLEVKLPKPY</sequence>
<evidence type="ECO:0000256" key="1">
    <source>
        <dbReference type="ARBA" id="ARBA00006914"/>
    </source>
</evidence>
<dbReference type="InterPro" id="IPR050168">
    <property type="entry name" value="AAA_ATPase_domain"/>
</dbReference>
<dbReference type="Gene3D" id="1.10.8.60">
    <property type="match status" value="2"/>
</dbReference>
<dbReference type="PRINTS" id="PR00830">
    <property type="entry name" value="ENDOLAPTASE"/>
</dbReference>
<dbReference type="Gene3D" id="3.40.50.300">
    <property type="entry name" value="P-loop containing nucleotide triphosphate hydrolases"/>
    <property type="match status" value="2"/>
</dbReference>
<accession>A0AAD5T847</accession>
<evidence type="ECO:0000313" key="6">
    <source>
        <dbReference type="EMBL" id="KAJ3137658.1"/>
    </source>
</evidence>
<feature type="domain" description="AAA+ ATPase" evidence="5">
    <location>
        <begin position="490"/>
        <end position="633"/>
    </location>
</feature>
<proteinExistence type="inferred from homology"/>
<comment type="similarity">
    <text evidence="1">Belongs to the AAA ATPase family.</text>
</comment>
<dbReference type="Pfam" id="PF17862">
    <property type="entry name" value="AAA_lid_3"/>
    <property type="match status" value="2"/>
</dbReference>
<dbReference type="Proteomes" id="UP001211907">
    <property type="component" value="Unassembled WGS sequence"/>
</dbReference>
<keyword evidence="7" id="KW-1185">Reference proteome</keyword>
<evidence type="ECO:0000256" key="4">
    <source>
        <dbReference type="SAM" id="MobiDB-lite"/>
    </source>
</evidence>
<feature type="compositionally biased region" description="Low complexity" evidence="4">
    <location>
        <begin position="723"/>
        <end position="733"/>
    </location>
</feature>
<evidence type="ECO:0000259" key="5">
    <source>
        <dbReference type="SMART" id="SM00382"/>
    </source>
</evidence>
<organism evidence="6 7">
    <name type="scientific">Physocladia obscura</name>
    <dbReference type="NCBI Taxonomy" id="109957"/>
    <lineage>
        <taxon>Eukaryota</taxon>
        <taxon>Fungi</taxon>
        <taxon>Fungi incertae sedis</taxon>
        <taxon>Chytridiomycota</taxon>
        <taxon>Chytridiomycota incertae sedis</taxon>
        <taxon>Chytridiomycetes</taxon>
        <taxon>Chytridiales</taxon>
        <taxon>Chytriomycetaceae</taxon>
        <taxon>Physocladia</taxon>
    </lineage>
</organism>
<dbReference type="CDD" id="cd19511">
    <property type="entry name" value="RecA-like_CDC48_r2-like"/>
    <property type="match status" value="1"/>
</dbReference>
<evidence type="ECO:0000256" key="3">
    <source>
        <dbReference type="ARBA" id="ARBA00022840"/>
    </source>
</evidence>
<dbReference type="PANTHER" id="PTHR23077:SF171">
    <property type="entry name" value="NUCLEAR VALOSIN-CONTAINING PROTEIN-LIKE"/>
    <property type="match status" value="1"/>
</dbReference>
<keyword evidence="3" id="KW-0067">ATP-binding</keyword>
<evidence type="ECO:0000256" key="2">
    <source>
        <dbReference type="ARBA" id="ARBA00022741"/>
    </source>
</evidence>
<evidence type="ECO:0000313" key="7">
    <source>
        <dbReference type="Proteomes" id="UP001211907"/>
    </source>
</evidence>
<gene>
    <name evidence="6" type="ORF">HK100_000502</name>
</gene>
<dbReference type="SMART" id="SM00382">
    <property type="entry name" value="AAA"/>
    <property type="match status" value="2"/>
</dbReference>